<sequence length="781" mass="87364">MHTLRACAIRYPRFTEDFCPRLNSVLLDRHRQGIQDGRTKTLNEATIQLGRDLALSALASTTPTPDEIDPWLTDESGQFSLEPGGPWLSQLRPNHFRSYLLEEDRYGVLIARDRAFSQQTHLQTCSTPRNAPSMRQSRSPSSQPANTPWTTFPISGESTSLIEGPRALDLDLHEPPIGTSQALDSVLDFQFDPFMGASPDSSRTPGEKLSRLSEPTSLHHGWHRYAHYLSPLQISDFNDSEMASRDDHPLHANVTTPDTSQTGSTVSRGSQSDTQSDPGMESEPNSDFHSSRDIDMDDPARETPAPIVPAPANIQRVEAWAEALTHRRPTVGKLNLRRGPAKRRRGQQSECLDSTIVSPSLFAHARPTMEGVLQTRYHDLLKDFATKLVNEARHGGASQQQKCRAQWFNPDTKWASVWTHSNGELPRGSALSAGEAEVHYYASDEFIVAARKGQVFRKPIVIKEKFMDSGMHTIDGVASLLQDEPSDAVIDVRKLDDFQPASIPVDDFVTGIRTNRLEGANALNLRNLTKCHQPLFTMLFRFRLLQSLVGRAGGRTLGKRITSTPVDVASCTSFSILGLAGAFSGPHLDSLCGTWMRNLAGAKFWMIIPQEDMESQWDTFAMSGWNWVPNGKQRLLLLEQDDVLLLPPGLRVVHAVHSPVNCLMEGGMLWDELNIVQTLESIRWICKNQATTNEAIAYQLPDIIRELEKLVKEQPNRFRGSVPKVTFLRKFDEAVSSLRDLGCDCPQQDCDERCECRQEGRRCTAWCTQHPQIASLDCMNE</sequence>
<feature type="compositionally biased region" description="Basic and acidic residues" evidence="1">
    <location>
        <begin position="289"/>
        <end position="301"/>
    </location>
</feature>
<feature type="compositionally biased region" description="Polar residues" evidence="1">
    <location>
        <begin position="253"/>
        <end position="288"/>
    </location>
</feature>
<evidence type="ECO:0000313" key="3">
    <source>
        <dbReference type="Proteomes" id="UP000799770"/>
    </source>
</evidence>
<gene>
    <name evidence="2" type="ORF">BDV96DRAFT_586839</name>
</gene>
<protein>
    <recommendedName>
        <fullName evidence="4">JmjC domain-containing protein</fullName>
    </recommendedName>
</protein>
<feature type="region of interest" description="Disordered" evidence="1">
    <location>
        <begin position="119"/>
        <end position="158"/>
    </location>
</feature>
<evidence type="ECO:0000256" key="1">
    <source>
        <dbReference type="SAM" id="MobiDB-lite"/>
    </source>
</evidence>
<dbReference type="AlphaFoldDB" id="A0A6A5YRT8"/>
<name>A0A6A5YRT8_9PLEO</name>
<feature type="compositionally biased region" description="Low complexity" evidence="1">
    <location>
        <begin position="132"/>
        <end position="144"/>
    </location>
</feature>
<keyword evidence="3" id="KW-1185">Reference proteome</keyword>
<dbReference type="OrthoDB" id="4588818at2759"/>
<feature type="compositionally biased region" description="Polar residues" evidence="1">
    <location>
        <begin position="145"/>
        <end position="158"/>
    </location>
</feature>
<accession>A0A6A5YRT8</accession>
<organism evidence="2 3">
    <name type="scientific">Lophiotrema nucula</name>
    <dbReference type="NCBI Taxonomy" id="690887"/>
    <lineage>
        <taxon>Eukaryota</taxon>
        <taxon>Fungi</taxon>
        <taxon>Dikarya</taxon>
        <taxon>Ascomycota</taxon>
        <taxon>Pezizomycotina</taxon>
        <taxon>Dothideomycetes</taxon>
        <taxon>Pleosporomycetidae</taxon>
        <taxon>Pleosporales</taxon>
        <taxon>Lophiotremataceae</taxon>
        <taxon>Lophiotrema</taxon>
    </lineage>
</organism>
<evidence type="ECO:0000313" key="2">
    <source>
        <dbReference type="EMBL" id="KAF2108871.1"/>
    </source>
</evidence>
<feature type="region of interest" description="Disordered" evidence="1">
    <location>
        <begin position="331"/>
        <end position="350"/>
    </location>
</feature>
<feature type="compositionally biased region" description="Basic residues" evidence="1">
    <location>
        <begin position="331"/>
        <end position="346"/>
    </location>
</feature>
<proteinExistence type="predicted"/>
<dbReference type="EMBL" id="ML977345">
    <property type="protein sequence ID" value="KAF2108871.1"/>
    <property type="molecule type" value="Genomic_DNA"/>
</dbReference>
<reference evidence="2" key="1">
    <citation type="journal article" date="2020" name="Stud. Mycol.">
        <title>101 Dothideomycetes genomes: a test case for predicting lifestyles and emergence of pathogens.</title>
        <authorList>
            <person name="Haridas S."/>
            <person name="Albert R."/>
            <person name="Binder M."/>
            <person name="Bloem J."/>
            <person name="Labutti K."/>
            <person name="Salamov A."/>
            <person name="Andreopoulos B."/>
            <person name="Baker S."/>
            <person name="Barry K."/>
            <person name="Bills G."/>
            <person name="Bluhm B."/>
            <person name="Cannon C."/>
            <person name="Castanera R."/>
            <person name="Culley D."/>
            <person name="Daum C."/>
            <person name="Ezra D."/>
            <person name="Gonzalez J."/>
            <person name="Henrissat B."/>
            <person name="Kuo A."/>
            <person name="Liang C."/>
            <person name="Lipzen A."/>
            <person name="Lutzoni F."/>
            <person name="Magnuson J."/>
            <person name="Mondo S."/>
            <person name="Nolan M."/>
            <person name="Ohm R."/>
            <person name="Pangilinan J."/>
            <person name="Park H.-J."/>
            <person name="Ramirez L."/>
            <person name="Alfaro M."/>
            <person name="Sun H."/>
            <person name="Tritt A."/>
            <person name="Yoshinaga Y."/>
            <person name="Zwiers L.-H."/>
            <person name="Turgeon B."/>
            <person name="Goodwin S."/>
            <person name="Spatafora J."/>
            <person name="Crous P."/>
            <person name="Grigoriev I."/>
        </authorList>
    </citation>
    <scope>NUCLEOTIDE SEQUENCE</scope>
    <source>
        <strain evidence="2">CBS 627.86</strain>
    </source>
</reference>
<evidence type="ECO:0008006" key="4">
    <source>
        <dbReference type="Google" id="ProtNLM"/>
    </source>
</evidence>
<dbReference type="SUPFAM" id="SSF51197">
    <property type="entry name" value="Clavaminate synthase-like"/>
    <property type="match status" value="1"/>
</dbReference>
<dbReference type="Proteomes" id="UP000799770">
    <property type="component" value="Unassembled WGS sequence"/>
</dbReference>
<dbReference type="Gene3D" id="2.60.120.650">
    <property type="entry name" value="Cupin"/>
    <property type="match status" value="1"/>
</dbReference>
<feature type="region of interest" description="Disordered" evidence="1">
    <location>
        <begin position="239"/>
        <end position="311"/>
    </location>
</feature>
<feature type="compositionally biased region" description="Polar residues" evidence="1">
    <location>
        <begin position="119"/>
        <end position="130"/>
    </location>
</feature>